<dbReference type="EMBL" id="VSRR010107695">
    <property type="protein sequence ID" value="MPC96872.1"/>
    <property type="molecule type" value="Genomic_DNA"/>
</dbReference>
<evidence type="ECO:0000256" key="1">
    <source>
        <dbReference type="SAM" id="MobiDB-lite"/>
    </source>
</evidence>
<sequence length="154" mass="16464">MVAASGREKKTHVPGCNTTPFDPVTPLCRVPAPRHGSRRRAWLDRRPGIPTPCLSLPSPHTRTLPYFSIPSPSRSALSSPRLRRRPPDTTRLRPAPAPLRHSLRRLITRGSGGVSVFTHGGVSCGGGGGGSGGGGCGFLIHTFFLYGTYEENIS</sequence>
<protein>
    <submittedName>
        <fullName evidence="2">Uncharacterized protein</fullName>
    </submittedName>
</protein>
<accession>A0A5B7JKV0</accession>
<gene>
    <name evidence="2" type="ORF">E2C01_092152</name>
</gene>
<dbReference type="Proteomes" id="UP000324222">
    <property type="component" value="Unassembled WGS sequence"/>
</dbReference>
<keyword evidence="3" id="KW-1185">Reference proteome</keyword>
<feature type="compositionally biased region" description="Low complexity" evidence="1">
    <location>
        <begin position="70"/>
        <end position="80"/>
    </location>
</feature>
<feature type="region of interest" description="Disordered" evidence="1">
    <location>
        <begin position="1"/>
        <end position="95"/>
    </location>
</feature>
<evidence type="ECO:0000313" key="2">
    <source>
        <dbReference type="EMBL" id="MPC96872.1"/>
    </source>
</evidence>
<reference evidence="2 3" key="1">
    <citation type="submission" date="2019-05" db="EMBL/GenBank/DDBJ databases">
        <title>Another draft genome of Portunus trituberculatus and its Hox gene families provides insights of decapod evolution.</title>
        <authorList>
            <person name="Jeong J.-H."/>
            <person name="Song I."/>
            <person name="Kim S."/>
            <person name="Choi T."/>
            <person name="Kim D."/>
            <person name="Ryu S."/>
            <person name="Kim W."/>
        </authorList>
    </citation>
    <scope>NUCLEOTIDE SEQUENCE [LARGE SCALE GENOMIC DNA]</scope>
    <source>
        <tissue evidence="2">Muscle</tissue>
    </source>
</reference>
<proteinExistence type="predicted"/>
<dbReference type="AlphaFoldDB" id="A0A5B7JKV0"/>
<name>A0A5B7JKV0_PORTR</name>
<comment type="caution">
    <text evidence="2">The sequence shown here is derived from an EMBL/GenBank/DDBJ whole genome shotgun (WGS) entry which is preliminary data.</text>
</comment>
<organism evidence="2 3">
    <name type="scientific">Portunus trituberculatus</name>
    <name type="common">Swimming crab</name>
    <name type="synonym">Neptunus trituberculatus</name>
    <dbReference type="NCBI Taxonomy" id="210409"/>
    <lineage>
        <taxon>Eukaryota</taxon>
        <taxon>Metazoa</taxon>
        <taxon>Ecdysozoa</taxon>
        <taxon>Arthropoda</taxon>
        <taxon>Crustacea</taxon>
        <taxon>Multicrustacea</taxon>
        <taxon>Malacostraca</taxon>
        <taxon>Eumalacostraca</taxon>
        <taxon>Eucarida</taxon>
        <taxon>Decapoda</taxon>
        <taxon>Pleocyemata</taxon>
        <taxon>Brachyura</taxon>
        <taxon>Eubrachyura</taxon>
        <taxon>Portunoidea</taxon>
        <taxon>Portunidae</taxon>
        <taxon>Portuninae</taxon>
        <taxon>Portunus</taxon>
    </lineage>
</organism>
<evidence type="ECO:0000313" key="3">
    <source>
        <dbReference type="Proteomes" id="UP000324222"/>
    </source>
</evidence>